<proteinExistence type="predicted"/>
<reference evidence="1" key="1">
    <citation type="journal article" date="2020" name="Stud. Mycol.">
        <title>101 Dothideomycetes genomes: a test case for predicting lifestyles and emergence of pathogens.</title>
        <authorList>
            <person name="Haridas S."/>
            <person name="Albert R."/>
            <person name="Binder M."/>
            <person name="Bloem J."/>
            <person name="Labutti K."/>
            <person name="Salamov A."/>
            <person name="Andreopoulos B."/>
            <person name="Baker S."/>
            <person name="Barry K."/>
            <person name="Bills G."/>
            <person name="Bluhm B."/>
            <person name="Cannon C."/>
            <person name="Castanera R."/>
            <person name="Culley D."/>
            <person name="Daum C."/>
            <person name="Ezra D."/>
            <person name="Gonzalez J."/>
            <person name="Henrissat B."/>
            <person name="Kuo A."/>
            <person name="Liang C."/>
            <person name="Lipzen A."/>
            <person name="Lutzoni F."/>
            <person name="Magnuson J."/>
            <person name="Mondo S."/>
            <person name="Nolan M."/>
            <person name="Ohm R."/>
            <person name="Pangilinan J."/>
            <person name="Park H.-J."/>
            <person name="Ramirez L."/>
            <person name="Alfaro M."/>
            <person name="Sun H."/>
            <person name="Tritt A."/>
            <person name="Yoshinaga Y."/>
            <person name="Zwiers L.-H."/>
            <person name="Turgeon B."/>
            <person name="Goodwin S."/>
            <person name="Spatafora J."/>
            <person name="Crous P."/>
            <person name="Grigoriev I."/>
        </authorList>
    </citation>
    <scope>NUCLEOTIDE SEQUENCE</scope>
    <source>
        <strain evidence="1">ATCC 200398</strain>
    </source>
</reference>
<comment type="caution">
    <text evidence="1">The sequence shown here is derived from an EMBL/GenBank/DDBJ whole genome shotgun (WGS) entry which is preliminary data.</text>
</comment>
<dbReference type="Proteomes" id="UP000799755">
    <property type="component" value="Unassembled WGS sequence"/>
</dbReference>
<name>A0ACB6RCF9_9PLEO</name>
<protein>
    <submittedName>
        <fullName evidence="1">Alcohol oxidase</fullName>
    </submittedName>
</protein>
<gene>
    <name evidence="1" type="ORF">BDR25DRAFT_322122</name>
</gene>
<keyword evidence="2" id="KW-1185">Reference proteome</keyword>
<sequence>MHLHRLFGCIIEVTALAKGANLTGYEYVIVGSGAEGGPLVARLALAGHRTKYNCTIPSYSARASEDETMAWNFFARLNPPAGSTMKCTLYLRTGTLGGCTAHNALIAIYPHQSDFEYIATLTGDASWSPQNMRKYLVKMEKNQYISPAAGHGYDGWLSTETAPLNIVIEDPQLLSMLTGGAFALGNETNSVIDLRTLIAGDANADTSTRDSQPAYYQIPLSANGAHRNGAREFVLAVRDAVNDDGSEKYPLDVRLNYHATKVTFDESATPPRAIGIEFLDEQYLYKASPKFSSVIVAGGVYISPQLLKISGIPGNFTALNGSTFDGSTNDECLKHRETSILGDRGIYSSSGLTATMFYKSTATSNDQYDLFVLSGPVNFRGYFPNYNISATARHDWFTWAIFKAHPRNTTGAVTLRSADPLDVPDIVYNYFDNGVSNYNADLQALSEGLVPVIEILPGGNVTGEAVKANTKDSTWGHHASCTCPISSDRDPMAVLDSEFRVREVSSLRVVGASVYPRIPSTFTAVSTYMISEKAADTMLSQLNSTTASNSTILS</sequence>
<accession>A0ACB6RCF9</accession>
<evidence type="ECO:0000313" key="1">
    <source>
        <dbReference type="EMBL" id="KAF2476777.1"/>
    </source>
</evidence>
<dbReference type="EMBL" id="MU003494">
    <property type="protein sequence ID" value="KAF2476777.1"/>
    <property type="molecule type" value="Genomic_DNA"/>
</dbReference>
<organism evidence="1 2">
    <name type="scientific">Lindgomyces ingoldianus</name>
    <dbReference type="NCBI Taxonomy" id="673940"/>
    <lineage>
        <taxon>Eukaryota</taxon>
        <taxon>Fungi</taxon>
        <taxon>Dikarya</taxon>
        <taxon>Ascomycota</taxon>
        <taxon>Pezizomycotina</taxon>
        <taxon>Dothideomycetes</taxon>
        <taxon>Pleosporomycetidae</taxon>
        <taxon>Pleosporales</taxon>
        <taxon>Lindgomycetaceae</taxon>
        <taxon>Lindgomyces</taxon>
    </lineage>
</organism>
<evidence type="ECO:0000313" key="2">
    <source>
        <dbReference type="Proteomes" id="UP000799755"/>
    </source>
</evidence>